<dbReference type="Pfam" id="PF00118">
    <property type="entry name" value="Cpn60_TCP1"/>
    <property type="match status" value="1"/>
</dbReference>
<dbReference type="GO" id="GO:0051082">
    <property type="term" value="F:unfolded protein binding"/>
    <property type="evidence" value="ECO:0007669"/>
    <property type="project" value="InterPro"/>
</dbReference>
<name>A0A7K7V2P8_EUDEL</name>
<dbReference type="Gene3D" id="3.30.260.10">
    <property type="entry name" value="TCP-1-like chaperonin intermediate domain"/>
    <property type="match status" value="1"/>
</dbReference>
<evidence type="ECO:0000256" key="3">
    <source>
        <dbReference type="ARBA" id="ARBA00016981"/>
    </source>
</evidence>
<keyword evidence="7 9" id="KW-0143">Chaperone</keyword>
<keyword evidence="5 9" id="KW-0547">Nucleotide-binding</keyword>
<dbReference type="GO" id="GO:0005737">
    <property type="term" value="C:cytoplasm"/>
    <property type="evidence" value="ECO:0007669"/>
    <property type="project" value="UniProtKB-SubCell"/>
</dbReference>
<evidence type="ECO:0000256" key="8">
    <source>
        <dbReference type="ARBA" id="ARBA00029602"/>
    </source>
</evidence>
<evidence type="ECO:0000256" key="4">
    <source>
        <dbReference type="ARBA" id="ARBA00022490"/>
    </source>
</evidence>
<gene>
    <name evidence="11" type="primary">Cct8</name>
    <name evidence="11" type="ORF">EUDELE_R13602</name>
</gene>
<keyword evidence="12" id="KW-1185">Reference proteome</keyword>
<dbReference type="SUPFAM" id="SSF54849">
    <property type="entry name" value="GroEL-intermediate domain like"/>
    <property type="match status" value="1"/>
</dbReference>
<dbReference type="CDD" id="cd03341">
    <property type="entry name" value="TCP1_theta"/>
    <property type="match status" value="1"/>
</dbReference>
<comment type="subcellular location">
    <subcellularLocation>
        <location evidence="1">Cytoplasm</location>
    </subcellularLocation>
</comment>
<dbReference type="InterPro" id="IPR017998">
    <property type="entry name" value="Chaperone_TCP-1"/>
</dbReference>
<dbReference type="FunFam" id="3.50.7.10:FF:000008">
    <property type="entry name" value="T-complex protein 1 subunit theta"/>
    <property type="match status" value="1"/>
</dbReference>
<organism evidence="11 12">
    <name type="scientific">Eudromia elegans</name>
    <name type="common">Elegant crested-tinamou</name>
    <dbReference type="NCBI Taxonomy" id="8805"/>
    <lineage>
        <taxon>Eukaryota</taxon>
        <taxon>Metazoa</taxon>
        <taxon>Chordata</taxon>
        <taxon>Craniata</taxon>
        <taxon>Vertebrata</taxon>
        <taxon>Euteleostomi</taxon>
        <taxon>Archelosauria</taxon>
        <taxon>Archosauria</taxon>
        <taxon>Dinosauria</taxon>
        <taxon>Saurischia</taxon>
        <taxon>Theropoda</taxon>
        <taxon>Coelurosauria</taxon>
        <taxon>Aves</taxon>
        <taxon>Palaeognathae</taxon>
        <taxon>Tinamiformes</taxon>
        <taxon>Tinamidae</taxon>
        <taxon>Eudromia</taxon>
    </lineage>
</organism>
<dbReference type="AlphaFoldDB" id="A0A7K7V2P8"/>
<dbReference type="SUPFAM" id="SSF48592">
    <property type="entry name" value="GroEL equatorial domain-like"/>
    <property type="match status" value="1"/>
</dbReference>
<keyword evidence="6 9" id="KW-0067">ATP-binding</keyword>
<dbReference type="Proteomes" id="UP000533954">
    <property type="component" value="Unassembled WGS sequence"/>
</dbReference>
<dbReference type="InterPro" id="IPR027413">
    <property type="entry name" value="GROEL-like_equatorial_sf"/>
</dbReference>
<dbReference type="PROSITE" id="PS00750">
    <property type="entry name" value="TCP1_1"/>
    <property type="match status" value="1"/>
</dbReference>
<dbReference type="PRINTS" id="PR00304">
    <property type="entry name" value="TCOMPLEXTCP1"/>
</dbReference>
<dbReference type="GO" id="GO:0140662">
    <property type="term" value="F:ATP-dependent protein folding chaperone"/>
    <property type="evidence" value="ECO:0007669"/>
    <property type="project" value="InterPro"/>
</dbReference>
<dbReference type="Gene3D" id="1.10.560.10">
    <property type="entry name" value="GroEL-like equatorial domain"/>
    <property type="match status" value="1"/>
</dbReference>
<dbReference type="GO" id="GO:0005524">
    <property type="term" value="F:ATP binding"/>
    <property type="evidence" value="ECO:0007669"/>
    <property type="project" value="UniProtKB-KW"/>
</dbReference>
<dbReference type="PROSITE" id="PS00995">
    <property type="entry name" value="TCP1_3"/>
    <property type="match status" value="1"/>
</dbReference>
<dbReference type="OrthoDB" id="1748577at2759"/>
<keyword evidence="4" id="KW-0963">Cytoplasm</keyword>
<dbReference type="Gene3D" id="3.50.7.10">
    <property type="entry name" value="GroEL"/>
    <property type="match status" value="1"/>
</dbReference>
<evidence type="ECO:0000256" key="9">
    <source>
        <dbReference type="RuleBase" id="RU004187"/>
    </source>
</evidence>
<reference evidence="11 12" key="1">
    <citation type="submission" date="2019-09" db="EMBL/GenBank/DDBJ databases">
        <title>Bird 10,000 Genomes (B10K) Project - Family phase.</title>
        <authorList>
            <person name="Zhang G."/>
        </authorList>
    </citation>
    <scope>NUCLEOTIDE SEQUENCE [LARGE SCALE GENOMIC DNA]</scope>
    <source>
        <strain evidence="11">B10K-LSUMZ-16893</strain>
    </source>
</reference>
<accession>A0A7K7V2P8</accession>
<sequence>MALHVPKAPGFAQMLKEGAKHYSGLEEAVYRNIQACKELAQTTRTAYGPNGMNKMVINHLEKLFVTNDAATILRELEVQHPAAKMIVMASHMQEQEVGDGTNFVLVFAGVLLELAEDLLRMGLSVSEVIEGYEKACKKALEILPDLVCCSAKNLRDVEEVASLLHTSVMSKQYGNEQFLAKLIAQACVSILPDSGHFNVDNIRVCKIVVTGISASSVLHGMVFKKETEGDVTSVKDAKIAVYSCPFDGMITETKGTVLIKNAEELMNFSKGEENLMDVQVKAIADTGANVIVTGGKVADMALHYANKYNLMLVRLNSKWDLRRLCKTVGATALPRLVCNFQTRISMEGAINRFFLLTFFSFQTPPTLEEMGHCDSVYLSEVGDTQVVVFKHEKEDGAISTILIRGSTDNLMDDIERAVDDGVNTFKVLTRDKRLVPGGGATEIELAKQITSYGETCPGLDQYAIKKFAEAFEAIPRALAENSGVKANEVISKLYAVHQEGNKNVGFDIEAEVPAVKDMLEAGVLDTYLGKCWGIKLATNAAVTVLRVDQIIMAKPAGGPKPPSGKKDWDEDQND</sequence>
<dbReference type="NCBIfam" id="TIGR02346">
    <property type="entry name" value="chap_CCT_theta"/>
    <property type="match status" value="1"/>
</dbReference>
<dbReference type="InterPro" id="IPR027410">
    <property type="entry name" value="TCP-1-like_intermed_sf"/>
</dbReference>
<evidence type="ECO:0000313" key="11">
    <source>
        <dbReference type="EMBL" id="NXA35723.1"/>
    </source>
</evidence>
<feature type="region of interest" description="Disordered" evidence="10">
    <location>
        <begin position="555"/>
        <end position="574"/>
    </location>
</feature>
<evidence type="ECO:0000256" key="2">
    <source>
        <dbReference type="ARBA" id="ARBA00008020"/>
    </source>
</evidence>
<evidence type="ECO:0000256" key="7">
    <source>
        <dbReference type="ARBA" id="ARBA00023186"/>
    </source>
</evidence>
<evidence type="ECO:0000256" key="5">
    <source>
        <dbReference type="ARBA" id="ARBA00022741"/>
    </source>
</evidence>
<comment type="similarity">
    <text evidence="2 9">Belongs to the TCP-1 chaperonin family.</text>
</comment>
<dbReference type="EMBL" id="VZSX01000040">
    <property type="protein sequence ID" value="NXA35723.1"/>
    <property type="molecule type" value="Genomic_DNA"/>
</dbReference>
<dbReference type="SUPFAM" id="SSF52029">
    <property type="entry name" value="GroEL apical domain-like"/>
    <property type="match status" value="1"/>
</dbReference>
<comment type="caution">
    <text evidence="11">The sequence shown here is derived from an EMBL/GenBank/DDBJ whole genome shotgun (WGS) entry which is preliminary data.</text>
</comment>
<dbReference type="PROSITE" id="PS00751">
    <property type="entry name" value="TCP1_2"/>
    <property type="match status" value="1"/>
</dbReference>
<protein>
    <recommendedName>
        <fullName evidence="3">T-complex protein 1 subunit theta</fullName>
    </recommendedName>
    <alternativeName>
        <fullName evidence="8">CCT-theta</fullName>
    </alternativeName>
</protein>
<evidence type="ECO:0000256" key="1">
    <source>
        <dbReference type="ARBA" id="ARBA00004496"/>
    </source>
</evidence>
<evidence type="ECO:0000256" key="10">
    <source>
        <dbReference type="SAM" id="MobiDB-lite"/>
    </source>
</evidence>
<feature type="non-terminal residue" evidence="11">
    <location>
        <position position="574"/>
    </location>
</feature>
<feature type="non-terminal residue" evidence="11">
    <location>
        <position position="1"/>
    </location>
</feature>
<dbReference type="InterPro" id="IPR002423">
    <property type="entry name" value="Cpn60/GroEL/TCP-1"/>
</dbReference>
<dbReference type="PANTHER" id="PTHR11353">
    <property type="entry name" value="CHAPERONIN"/>
    <property type="match status" value="1"/>
</dbReference>
<evidence type="ECO:0000256" key="6">
    <source>
        <dbReference type="ARBA" id="ARBA00022840"/>
    </source>
</evidence>
<dbReference type="GO" id="GO:0016887">
    <property type="term" value="F:ATP hydrolysis activity"/>
    <property type="evidence" value="ECO:0007669"/>
    <property type="project" value="InterPro"/>
</dbReference>
<evidence type="ECO:0000313" key="12">
    <source>
        <dbReference type="Proteomes" id="UP000533954"/>
    </source>
</evidence>
<proteinExistence type="inferred from homology"/>
<dbReference type="InterPro" id="IPR012721">
    <property type="entry name" value="Chap_CCT_theta"/>
</dbReference>
<dbReference type="InterPro" id="IPR027409">
    <property type="entry name" value="GroEL-like_apical_dom_sf"/>
</dbReference>
<dbReference type="InterPro" id="IPR002194">
    <property type="entry name" value="Chaperonin_TCP-1_CS"/>
</dbReference>